<dbReference type="InterPro" id="IPR036812">
    <property type="entry name" value="NAD(P)_OxRdtase_dom_sf"/>
</dbReference>
<dbReference type="Gene3D" id="3.20.20.100">
    <property type="entry name" value="NADP-dependent oxidoreductase domain"/>
    <property type="match status" value="1"/>
</dbReference>
<evidence type="ECO:0000259" key="1">
    <source>
        <dbReference type="Pfam" id="PF00248"/>
    </source>
</evidence>
<dbReference type="EMBL" id="JBHSSW010000001">
    <property type="protein sequence ID" value="MFC6196487.1"/>
    <property type="molecule type" value="Genomic_DNA"/>
</dbReference>
<reference evidence="3" key="1">
    <citation type="journal article" date="2019" name="Int. J. Syst. Evol. Microbiol.">
        <title>The Global Catalogue of Microorganisms (GCM) 10K type strain sequencing project: providing services to taxonomists for standard genome sequencing and annotation.</title>
        <authorList>
            <consortium name="The Broad Institute Genomics Platform"/>
            <consortium name="The Broad Institute Genome Sequencing Center for Infectious Disease"/>
            <person name="Wu L."/>
            <person name="Ma J."/>
        </authorList>
    </citation>
    <scope>NUCLEOTIDE SEQUENCE [LARGE SCALE GENOMIC DNA]</scope>
    <source>
        <strain evidence="3">CGMCC-1.15741</strain>
    </source>
</reference>
<organism evidence="2 3">
    <name type="scientific">Ponticaulis profundi</name>
    <dbReference type="NCBI Taxonomy" id="2665222"/>
    <lineage>
        <taxon>Bacteria</taxon>
        <taxon>Pseudomonadati</taxon>
        <taxon>Pseudomonadota</taxon>
        <taxon>Alphaproteobacteria</taxon>
        <taxon>Hyphomonadales</taxon>
        <taxon>Hyphomonadaceae</taxon>
        <taxon>Ponticaulis</taxon>
    </lineage>
</organism>
<dbReference type="Pfam" id="PF00248">
    <property type="entry name" value="Aldo_ket_red"/>
    <property type="match status" value="1"/>
</dbReference>
<evidence type="ECO:0000313" key="3">
    <source>
        <dbReference type="Proteomes" id="UP001596303"/>
    </source>
</evidence>
<dbReference type="InterPro" id="IPR050523">
    <property type="entry name" value="AKR_Detox_Biosynth"/>
</dbReference>
<gene>
    <name evidence="2" type="ORF">ACFQDM_00265</name>
</gene>
<name>A0ABW1S541_9PROT</name>
<dbReference type="CDD" id="cd19081">
    <property type="entry name" value="AKR_AKR9C1"/>
    <property type="match status" value="1"/>
</dbReference>
<proteinExistence type="predicted"/>
<protein>
    <submittedName>
        <fullName evidence="2">Aldo/keto reductase</fullName>
    </submittedName>
</protein>
<dbReference type="RefSeq" id="WP_377373926.1">
    <property type="nucleotide sequence ID" value="NZ_JBHSSW010000001.1"/>
</dbReference>
<dbReference type="PANTHER" id="PTHR43364:SF6">
    <property type="entry name" value="OXIDOREDUCTASE-RELATED"/>
    <property type="match status" value="1"/>
</dbReference>
<dbReference type="Proteomes" id="UP001596303">
    <property type="component" value="Unassembled WGS sequence"/>
</dbReference>
<evidence type="ECO:0000313" key="2">
    <source>
        <dbReference type="EMBL" id="MFC6196487.1"/>
    </source>
</evidence>
<feature type="domain" description="NADP-dependent oxidoreductase" evidence="1">
    <location>
        <begin position="15"/>
        <end position="312"/>
    </location>
</feature>
<comment type="caution">
    <text evidence="2">The sequence shown here is derived from an EMBL/GenBank/DDBJ whole genome shotgun (WGS) entry which is preliminary data.</text>
</comment>
<accession>A0ABW1S541</accession>
<sequence>MKMRQLGQTGLEISPIVFGGNVFGWTLDETESFKMLDACFDQGLTTIDTADVYSRWAPGNQGGESETLIGNWLAARPEKREKMQIFTKVGNDMGDGNGGLSKRWIKQAVEDSLSRLKTDYIDLYFSHKPDPETPHEETLAVYKELLDEGKIRSIGASNYDENLMEEAQKAAKEHDLPSYQVIQPEYSLVSRGGFEGPLQRFCIDNDIGVVTYFSLASGFLSGKYRSKEDLEGSARGMMVKKYIENGGLEILKALEEVAAQVDATMAETAIAWLLHRDGVTAPIASATKQSQLDSLIKAASLSLSDEQVKTLEVF</sequence>
<keyword evidence="3" id="KW-1185">Reference proteome</keyword>
<dbReference type="SUPFAM" id="SSF51430">
    <property type="entry name" value="NAD(P)-linked oxidoreductase"/>
    <property type="match status" value="1"/>
</dbReference>
<dbReference type="PANTHER" id="PTHR43364">
    <property type="entry name" value="NADH-SPECIFIC METHYLGLYOXAL REDUCTASE-RELATED"/>
    <property type="match status" value="1"/>
</dbReference>
<dbReference type="InterPro" id="IPR023210">
    <property type="entry name" value="NADP_OxRdtase_dom"/>
</dbReference>